<keyword evidence="3 10" id="KW-0349">Heme</keyword>
<keyword evidence="7 11" id="KW-0560">Oxidoreductase</keyword>
<dbReference type="PANTHER" id="PTHR47947:SF62">
    <property type="entry name" value="CYTOCHROME P450, FAMILY 81, SUBFAMILY D, POLYPEPTIDE 5"/>
    <property type="match status" value="1"/>
</dbReference>
<evidence type="ECO:0000256" key="10">
    <source>
        <dbReference type="PIRSR" id="PIRSR602401-1"/>
    </source>
</evidence>
<feature type="transmembrane region" description="Helical" evidence="12">
    <location>
        <begin position="6"/>
        <end position="25"/>
    </location>
</feature>
<keyword evidence="8 10" id="KW-0408">Iron</keyword>
<evidence type="ECO:0000256" key="4">
    <source>
        <dbReference type="ARBA" id="ARBA00022692"/>
    </source>
</evidence>
<dbReference type="PROSITE" id="PS00086">
    <property type="entry name" value="CYTOCHROME_P450"/>
    <property type="match status" value="1"/>
</dbReference>
<sequence>MAGLEVAMAVVIGIAALFLVVVNLVRSTRRERGAAAPSPAAALPVIGHLHLLMKRRAPLHRALASLAAGQPVVSLRLGSRRALLVSTHAAAEECFTAPRDAALAGRPRLLAGEILGYGNTIILWAPHGDHWRALRRLLAVELLSAPRLAAPTLFEMVLNVMLHAVTARRRSHDVRRLQEIIEETFSVTGAPSVGDFFPALRWVDRLTGVEAGLRRLQATRDAFVAGLVDDHRRRRDSGDRDEEEEYKGVIDALLTLQETDPEHFTHSVVKGVVLSLLFAGTDTSVLTTEWVMAQLLTHPKMMKKARCEIDVNIGTTRMVEEADMENLPYIQCVIKEMLRLRTVGPMIPAHEAMEDCMVGCYRVRRGTMILVNAWAIHRDGDVWDAPEEFRPERFMDATGDVVTTSPMLPFGLGWRRCPGEGLAMRIVGVVVATLVQCFEWDIGEVGVVDMAEGGRLTMPMATPLAAVCQPREFAKAVVSASTWISDVVKIR</sequence>
<comment type="subcellular location">
    <subcellularLocation>
        <location evidence="1">Membrane</location>
        <topology evidence="1">Single-pass membrane protein</topology>
    </subcellularLocation>
</comment>
<dbReference type="InterPro" id="IPR036396">
    <property type="entry name" value="Cyt_P450_sf"/>
</dbReference>
<reference evidence="13" key="3">
    <citation type="submission" date="2015-04" db="UniProtKB">
        <authorList>
            <consortium name="EnsemblPlants"/>
        </authorList>
    </citation>
    <scope>IDENTIFICATION</scope>
</reference>
<dbReference type="GO" id="GO:0020037">
    <property type="term" value="F:heme binding"/>
    <property type="evidence" value="ECO:0007669"/>
    <property type="project" value="InterPro"/>
</dbReference>
<dbReference type="Gene3D" id="1.10.630.10">
    <property type="entry name" value="Cytochrome P450"/>
    <property type="match status" value="1"/>
</dbReference>
<evidence type="ECO:0000256" key="7">
    <source>
        <dbReference type="ARBA" id="ARBA00023002"/>
    </source>
</evidence>
<dbReference type="SUPFAM" id="SSF48264">
    <property type="entry name" value="Cytochrome P450"/>
    <property type="match status" value="1"/>
</dbReference>
<evidence type="ECO:0000256" key="12">
    <source>
        <dbReference type="SAM" id="Phobius"/>
    </source>
</evidence>
<protein>
    <recommendedName>
        <fullName evidence="15">Cytochrome P450</fullName>
    </recommendedName>
</protein>
<evidence type="ECO:0008006" key="15">
    <source>
        <dbReference type="Google" id="ProtNLM"/>
    </source>
</evidence>
<keyword evidence="6 12" id="KW-1133">Transmembrane helix</keyword>
<dbReference type="Pfam" id="PF00067">
    <property type="entry name" value="p450"/>
    <property type="match status" value="1"/>
</dbReference>
<evidence type="ECO:0000256" key="9">
    <source>
        <dbReference type="ARBA" id="ARBA00023136"/>
    </source>
</evidence>
<dbReference type="GO" id="GO:0016020">
    <property type="term" value="C:membrane"/>
    <property type="evidence" value="ECO:0007669"/>
    <property type="project" value="UniProtKB-SubCell"/>
</dbReference>
<comment type="similarity">
    <text evidence="2 11">Belongs to the cytochrome P450 family.</text>
</comment>
<evidence type="ECO:0000256" key="6">
    <source>
        <dbReference type="ARBA" id="ARBA00022989"/>
    </source>
</evidence>
<dbReference type="STRING" id="77586.A0A0D9WIF6"/>
<dbReference type="InterPro" id="IPR050651">
    <property type="entry name" value="Plant_Cytochrome_P450_Monoox"/>
</dbReference>
<proteinExistence type="inferred from homology"/>
<dbReference type="Proteomes" id="UP000032180">
    <property type="component" value="Chromosome 5"/>
</dbReference>
<dbReference type="PRINTS" id="PR00463">
    <property type="entry name" value="EP450I"/>
</dbReference>
<evidence type="ECO:0000256" key="1">
    <source>
        <dbReference type="ARBA" id="ARBA00004167"/>
    </source>
</evidence>
<dbReference type="InterPro" id="IPR001128">
    <property type="entry name" value="Cyt_P450"/>
</dbReference>
<feature type="binding site" description="axial binding residue" evidence="10">
    <location>
        <position position="417"/>
    </location>
    <ligand>
        <name>heme</name>
        <dbReference type="ChEBI" id="CHEBI:30413"/>
    </ligand>
    <ligandPart>
        <name>Fe</name>
        <dbReference type="ChEBI" id="CHEBI:18248"/>
    </ligandPart>
</feature>
<dbReference type="AlphaFoldDB" id="A0A0D9WIF6"/>
<dbReference type="InterPro" id="IPR017972">
    <property type="entry name" value="Cyt_P450_CS"/>
</dbReference>
<keyword evidence="9 12" id="KW-0472">Membrane</keyword>
<dbReference type="GO" id="GO:0016705">
    <property type="term" value="F:oxidoreductase activity, acting on paired donors, with incorporation or reduction of molecular oxygen"/>
    <property type="evidence" value="ECO:0007669"/>
    <property type="project" value="InterPro"/>
</dbReference>
<organism evidence="13 14">
    <name type="scientific">Leersia perrieri</name>
    <dbReference type="NCBI Taxonomy" id="77586"/>
    <lineage>
        <taxon>Eukaryota</taxon>
        <taxon>Viridiplantae</taxon>
        <taxon>Streptophyta</taxon>
        <taxon>Embryophyta</taxon>
        <taxon>Tracheophyta</taxon>
        <taxon>Spermatophyta</taxon>
        <taxon>Magnoliopsida</taxon>
        <taxon>Liliopsida</taxon>
        <taxon>Poales</taxon>
        <taxon>Poaceae</taxon>
        <taxon>BOP clade</taxon>
        <taxon>Oryzoideae</taxon>
        <taxon>Oryzeae</taxon>
        <taxon>Oryzinae</taxon>
        <taxon>Leersia</taxon>
    </lineage>
</organism>
<dbReference type="eggNOG" id="KOG0156">
    <property type="taxonomic scope" value="Eukaryota"/>
</dbReference>
<reference evidence="14" key="2">
    <citation type="submission" date="2013-12" db="EMBL/GenBank/DDBJ databases">
        <authorList>
            <person name="Yu Y."/>
            <person name="Lee S."/>
            <person name="de Baynast K."/>
            <person name="Wissotski M."/>
            <person name="Liu L."/>
            <person name="Talag J."/>
            <person name="Goicoechea J."/>
            <person name="Angelova A."/>
            <person name="Jetty R."/>
            <person name="Kudrna D."/>
            <person name="Golser W."/>
            <person name="Rivera L."/>
            <person name="Zhang J."/>
            <person name="Wing R."/>
        </authorList>
    </citation>
    <scope>NUCLEOTIDE SEQUENCE</scope>
</reference>
<comment type="cofactor">
    <cofactor evidence="10">
        <name>heme</name>
        <dbReference type="ChEBI" id="CHEBI:30413"/>
    </cofactor>
</comment>
<evidence type="ECO:0000256" key="2">
    <source>
        <dbReference type="ARBA" id="ARBA00010617"/>
    </source>
</evidence>
<dbReference type="Gramene" id="LPERR05G18100.1">
    <property type="protein sequence ID" value="LPERR05G18100.1"/>
    <property type="gene ID" value="LPERR05G18100"/>
</dbReference>
<evidence type="ECO:0000256" key="5">
    <source>
        <dbReference type="ARBA" id="ARBA00022723"/>
    </source>
</evidence>
<evidence type="ECO:0000256" key="8">
    <source>
        <dbReference type="ARBA" id="ARBA00023004"/>
    </source>
</evidence>
<name>A0A0D9WIF6_9ORYZ</name>
<keyword evidence="11" id="KW-0503">Monooxygenase</keyword>
<evidence type="ECO:0000313" key="13">
    <source>
        <dbReference type="EnsemblPlants" id="LPERR05G18100.1"/>
    </source>
</evidence>
<dbReference type="InterPro" id="IPR002401">
    <property type="entry name" value="Cyt_P450_E_grp-I"/>
</dbReference>
<reference evidence="13 14" key="1">
    <citation type="submission" date="2012-08" db="EMBL/GenBank/DDBJ databases">
        <title>Oryza genome evolution.</title>
        <authorList>
            <person name="Wing R.A."/>
        </authorList>
    </citation>
    <scope>NUCLEOTIDE SEQUENCE</scope>
</reference>
<evidence type="ECO:0000256" key="11">
    <source>
        <dbReference type="RuleBase" id="RU000461"/>
    </source>
</evidence>
<dbReference type="PANTHER" id="PTHR47947">
    <property type="entry name" value="CYTOCHROME P450 82C3-RELATED"/>
    <property type="match status" value="1"/>
</dbReference>
<keyword evidence="4 12" id="KW-0812">Transmembrane</keyword>
<keyword evidence="5 10" id="KW-0479">Metal-binding</keyword>
<dbReference type="EnsemblPlants" id="LPERR05G18100.1">
    <property type="protein sequence ID" value="LPERR05G18100.1"/>
    <property type="gene ID" value="LPERR05G18100"/>
</dbReference>
<dbReference type="PRINTS" id="PR00385">
    <property type="entry name" value="P450"/>
</dbReference>
<keyword evidence="14" id="KW-1185">Reference proteome</keyword>
<evidence type="ECO:0000313" key="14">
    <source>
        <dbReference type="Proteomes" id="UP000032180"/>
    </source>
</evidence>
<dbReference type="GO" id="GO:0004497">
    <property type="term" value="F:monooxygenase activity"/>
    <property type="evidence" value="ECO:0007669"/>
    <property type="project" value="UniProtKB-KW"/>
</dbReference>
<evidence type="ECO:0000256" key="3">
    <source>
        <dbReference type="ARBA" id="ARBA00022617"/>
    </source>
</evidence>
<accession>A0A0D9WIF6</accession>
<dbReference type="HOGENOM" id="CLU_001570_4_0_1"/>
<dbReference type="GO" id="GO:0005506">
    <property type="term" value="F:iron ion binding"/>
    <property type="evidence" value="ECO:0007669"/>
    <property type="project" value="InterPro"/>
</dbReference>